<dbReference type="GeneID" id="20327361"/>
<evidence type="ECO:0000313" key="2">
    <source>
        <dbReference type="EMBL" id="KER30275.1"/>
    </source>
</evidence>
<dbReference type="KEGG" id="ovi:T265_13194"/>
<dbReference type="OrthoDB" id="6253859at2759"/>
<evidence type="ECO:0000313" key="3">
    <source>
        <dbReference type="Proteomes" id="UP000054324"/>
    </source>
</evidence>
<feature type="compositionally biased region" description="Basic and acidic residues" evidence="1">
    <location>
        <begin position="1"/>
        <end position="11"/>
    </location>
</feature>
<evidence type="ECO:0000256" key="1">
    <source>
        <dbReference type="SAM" id="MobiDB-lite"/>
    </source>
</evidence>
<reference evidence="2 3" key="1">
    <citation type="submission" date="2013-11" db="EMBL/GenBank/DDBJ databases">
        <title>Opisthorchis viverrini - life in the bile duct.</title>
        <authorList>
            <person name="Young N.D."/>
            <person name="Nagarajan N."/>
            <person name="Lin S.J."/>
            <person name="Korhonen P.K."/>
            <person name="Jex A.R."/>
            <person name="Hall R.S."/>
            <person name="Safavi-Hemami H."/>
            <person name="Kaewkong W."/>
            <person name="Bertrand D."/>
            <person name="Gao S."/>
            <person name="Seet Q."/>
            <person name="Wongkham S."/>
            <person name="Teh B.T."/>
            <person name="Wongkham C."/>
            <person name="Intapan P.M."/>
            <person name="Maleewong W."/>
            <person name="Yang X."/>
            <person name="Hu M."/>
            <person name="Wang Z."/>
            <person name="Hofmann A."/>
            <person name="Sternberg P.W."/>
            <person name="Tan P."/>
            <person name="Wang J."/>
            <person name="Gasser R.B."/>
        </authorList>
    </citation>
    <scope>NUCLEOTIDE SEQUENCE [LARGE SCALE GENOMIC DNA]</scope>
</reference>
<protein>
    <submittedName>
        <fullName evidence="2">Uncharacterized protein</fullName>
    </submittedName>
</protein>
<feature type="compositionally biased region" description="Basic residues" evidence="1">
    <location>
        <begin position="221"/>
        <end position="234"/>
    </location>
</feature>
<dbReference type="RefSeq" id="XP_009165975.1">
    <property type="nucleotide sequence ID" value="XM_009167711.1"/>
</dbReference>
<name>A0A075A3Y6_OPIVI</name>
<keyword evidence="3" id="KW-1185">Reference proteome</keyword>
<gene>
    <name evidence="2" type="ORF">T265_13194</name>
</gene>
<accession>A0A075A3Y6</accession>
<feature type="region of interest" description="Disordered" evidence="1">
    <location>
        <begin position="1"/>
        <end position="25"/>
    </location>
</feature>
<sequence length="417" mass="46078">MNPFEKRDKIPRTPPGHSFMERSLNDLDQTGVGDCSLYDESGVRSSCVPENLKRYTLTFNPSPKDSRPLAPSQRYSWMLNGQLAMFTSSPVRSEKTCAIVLTKIPSRDEVDDNKENLAIQSSVVEPGTVRPRGKRRKDISQRSGDQDSIFPTPNDSSLDTASAEPATIRRLRSRDVSVDGSTLSIAAHPRSKRRKQADSLGSSDSSYSSTDLQQRSTTKSNTRRGRRNAVHRSVLKPQTPLHSTAVEPMTPCTVVAKPMRTSTAEEQTSPVPMTVVRREPIATVVKLPAKREVRMGNLISKDGAPSPTTDSEVDQPETVLRPSRAKLAPTSVPCSVTLDVLDFSTITPASSRQRRRRVLSKLDSLSQDAEPIAARLRRNATQVSYLEPRMTRDTTALELNSDASLPYNHDLIESLTV</sequence>
<organism evidence="2 3">
    <name type="scientific">Opisthorchis viverrini</name>
    <name type="common">Southeast Asian liver fluke</name>
    <dbReference type="NCBI Taxonomy" id="6198"/>
    <lineage>
        <taxon>Eukaryota</taxon>
        <taxon>Metazoa</taxon>
        <taxon>Spiralia</taxon>
        <taxon>Lophotrochozoa</taxon>
        <taxon>Platyhelminthes</taxon>
        <taxon>Trematoda</taxon>
        <taxon>Digenea</taxon>
        <taxon>Opisthorchiida</taxon>
        <taxon>Opisthorchiata</taxon>
        <taxon>Opisthorchiidae</taxon>
        <taxon>Opisthorchis</taxon>
    </lineage>
</organism>
<dbReference type="CTD" id="20327361"/>
<feature type="region of interest" description="Disordered" evidence="1">
    <location>
        <begin position="112"/>
        <end position="234"/>
    </location>
</feature>
<dbReference type="AlphaFoldDB" id="A0A075A3Y6"/>
<proteinExistence type="predicted"/>
<feature type="compositionally biased region" description="Low complexity" evidence="1">
    <location>
        <begin position="198"/>
        <end position="211"/>
    </location>
</feature>
<feature type="compositionally biased region" description="Polar residues" evidence="1">
    <location>
        <begin position="149"/>
        <end position="160"/>
    </location>
</feature>
<dbReference type="EMBL" id="KL596663">
    <property type="protein sequence ID" value="KER30275.1"/>
    <property type="molecule type" value="Genomic_DNA"/>
</dbReference>
<dbReference type="Proteomes" id="UP000054324">
    <property type="component" value="Unassembled WGS sequence"/>
</dbReference>